<evidence type="ECO:0000313" key="15">
    <source>
        <dbReference type="Proteomes" id="UP000298602"/>
    </source>
</evidence>
<feature type="domain" description="FtsX extracellular" evidence="13">
    <location>
        <begin position="63"/>
        <end position="155"/>
    </location>
</feature>
<dbReference type="InterPro" id="IPR004513">
    <property type="entry name" value="FtsX"/>
</dbReference>
<evidence type="ECO:0000256" key="5">
    <source>
        <dbReference type="ARBA" id="ARBA00022618"/>
    </source>
</evidence>
<dbReference type="OrthoDB" id="9813411at2"/>
<feature type="transmembrane region" description="Helical" evidence="11">
    <location>
        <begin position="171"/>
        <end position="191"/>
    </location>
</feature>
<reference evidence="14 15" key="1">
    <citation type="submission" date="2019-05" db="EMBL/GenBank/DDBJ databases">
        <title>The Complete Genome Sequence of the n-alkane-degrading Desulfoglaeba alkanexedens ALDC reveals multiple alkylsuccinate synthase gene clusters.</title>
        <authorList>
            <person name="Callaghan A.V."/>
            <person name="Davidova I.A."/>
            <person name="Duncan K.E."/>
            <person name="Morris B."/>
            <person name="McInerney M.J."/>
        </authorList>
    </citation>
    <scope>NUCLEOTIDE SEQUENCE [LARGE SCALE GENOMIC DNA]</scope>
    <source>
        <strain evidence="14 15">ALDC</strain>
    </source>
</reference>
<comment type="similarity">
    <text evidence="2 10">Belongs to the ABC-4 integral membrane protein family. FtsX subfamily.</text>
</comment>
<accession>A0A4P8L2W0</accession>
<evidence type="ECO:0000256" key="8">
    <source>
        <dbReference type="ARBA" id="ARBA00023136"/>
    </source>
</evidence>
<comment type="subcellular location">
    <subcellularLocation>
        <location evidence="1">Cell membrane</location>
        <topology evidence="1">Multi-pass membrane protein</topology>
    </subcellularLocation>
</comment>
<sequence>MVIERFLFHLRRAVENLKVNLFATSLSVLTLALCLLLLGTFSVAFWAVRQWVPQWMAEAKAVAYLRDGVSDDRLHALARELERWPEVDSVVPVPREEAWRRLQERLDRWRDVFDGFESNPLPDSLEISFRPGAVTAEEMDGLVEKIEAIAEVEDVYSGSVWQRKIEGALHLIQVVGIALVALLFFATTLIVSNTVKLTVLARRNEIEVYSIVGATEGFIRLPFVLEGLLQGVMGGVLAAGPLTFALLAARRILPEPLAETLALGPQEILECLFGLLLVGVLLSCLGSWLALRRFLKV</sequence>
<keyword evidence="15" id="KW-1185">Reference proteome</keyword>
<dbReference type="Pfam" id="PF18075">
    <property type="entry name" value="FtsX_ECD"/>
    <property type="match status" value="1"/>
</dbReference>
<reference evidence="14 15" key="2">
    <citation type="submission" date="2019-05" db="EMBL/GenBank/DDBJ databases">
        <authorList>
            <person name="Suflita J.M."/>
            <person name="Marks C.R."/>
        </authorList>
    </citation>
    <scope>NUCLEOTIDE SEQUENCE [LARGE SCALE GENOMIC DNA]</scope>
    <source>
        <strain evidence="14 15">ALDC</strain>
    </source>
</reference>
<evidence type="ECO:0000313" key="14">
    <source>
        <dbReference type="EMBL" id="QCQ22179.1"/>
    </source>
</evidence>
<gene>
    <name evidence="14" type="ORF">FDQ92_08410</name>
</gene>
<evidence type="ECO:0000256" key="1">
    <source>
        <dbReference type="ARBA" id="ARBA00004651"/>
    </source>
</evidence>
<feature type="transmembrane region" description="Helical" evidence="11">
    <location>
        <begin position="228"/>
        <end position="247"/>
    </location>
</feature>
<dbReference type="PANTHER" id="PTHR47755">
    <property type="entry name" value="CELL DIVISION PROTEIN FTSX"/>
    <property type="match status" value="1"/>
</dbReference>
<keyword evidence="7 11" id="KW-1133">Transmembrane helix</keyword>
<dbReference type="PIRSF" id="PIRSF003097">
    <property type="entry name" value="FtsX"/>
    <property type="match status" value="1"/>
</dbReference>
<feature type="domain" description="ABC3 transporter permease C-terminal" evidence="12">
    <location>
        <begin position="178"/>
        <end position="292"/>
    </location>
</feature>
<dbReference type="PANTHER" id="PTHR47755:SF1">
    <property type="entry name" value="CELL DIVISION PROTEIN FTSX"/>
    <property type="match status" value="1"/>
</dbReference>
<keyword evidence="4 10" id="KW-1003">Cell membrane</keyword>
<dbReference type="Gene3D" id="3.30.70.3040">
    <property type="match status" value="1"/>
</dbReference>
<dbReference type="RefSeq" id="WP_137424148.1">
    <property type="nucleotide sequence ID" value="NZ_CP040098.1"/>
</dbReference>
<dbReference type="InterPro" id="IPR040690">
    <property type="entry name" value="FtsX_ECD"/>
</dbReference>
<keyword evidence="8 10" id="KW-0472">Membrane</keyword>
<dbReference type="EMBL" id="CP040098">
    <property type="protein sequence ID" value="QCQ22179.1"/>
    <property type="molecule type" value="Genomic_DNA"/>
</dbReference>
<evidence type="ECO:0000256" key="7">
    <source>
        <dbReference type="ARBA" id="ARBA00022989"/>
    </source>
</evidence>
<evidence type="ECO:0000256" key="4">
    <source>
        <dbReference type="ARBA" id="ARBA00022475"/>
    </source>
</evidence>
<dbReference type="InterPro" id="IPR003838">
    <property type="entry name" value="ABC3_permease_C"/>
</dbReference>
<keyword evidence="9 10" id="KW-0131">Cell cycle</keyword>
<keyword evidence="6 11" id="KW-0812">Transmembrane</keyword>
<dbReference type="AlphaFoldDB" id="A0A4P8L2W0"/>
<protein>
    <recommendedName>
        <fullName evidence="3 10">Cell division protein FtsX</fullName>
    </recommendedName>
</protein>
<feature type="transmembrane region" description="Helical" evidence="11">
    <location>
        <begin position="268"/>
        <end position="291"/>
    </location>
</feature>
<evidence type="ECO:0000256" key="11">
    <source>
        <dbReference type="SAM" id="Phobius"/>
    </source>
</evidence>
<name>A0A4P8L2W0_9BACT</name>
<dbReference type="Pfam" id="PF02687">
    <property type="entry name" value="FtsX"/>
    <property type="match status" value="1"/>
</dbReference>
<evidence type="ECO:0000259" key="13">
    <source>
        <dbReference type="Pfam" id="PF18075"/>
    </source>
</evidence>
<dbReference type="KEGG" id="dax:FDQ92_08410"/>
<evidence type="ECO:0000256" key="2">
    <source>
        <dbReference type="ARBA" id="ARBA00007379"/>
    </source>
</evidence>
<dbReference type="GO" id="GO:0051301">
    <property type="term" value="P:cell division"/>
    <property type="evidence" value="ECO:0007669"/>
    <property type="project" value="UniProtKB-KW"/>
</dbReference>
<evidence type="ECO:0000256" key="9">
    <source>
        <dbReference type="ARBA" id="ARBA00023306"/>
    </source>
</evidence>
<organism evidence="14 15">
    <name type="scientific">Desulfoglaeba alkanexedens ALDC</name>
    <dbReference type="NCBI Taxonomy" id="980445"/>
    <lineage>
        <taxon>Bacteria</taxon>
        <taxon>Pseudomonadati</taxon>
        <taxon>Thermodesulfobacteriota</taxon>
        <taxon>Syntrophobacteria</taxon>
        <taxon>Syntrophobacterales</taxon>
        <taxon>Syntrophobacteraceae</taxon>
        <taxon>Desulfoglaeba</taxon>
    </lineage>
</organism>
<evidence type="ECO:0000256" key="6">
    <source>
        <dbReference type="ARBA" id="ARBA00022692"/>
    </source>
</evidence>
<dbReference type="GO" id="GO:0005886">
    <property type="term" value="C:plasma membrane"/>
    <property type="evidence" value="ECO:0007669"/>
    <property type="project" value="UniProtKB-SubCell"/>
</dbReference>
<feature type="transmembrane region" description="Helical" evidence="11">
    <location>
        <begin position="20"/>
        <end position="48"/>
    </location>
</feature>
<evidence type="ECO:0000259" key="12">
    <source>
        <dbReference type="Pfam" id="PF02687"/>
    </source>
</evidence>
<evidence type="ECO:0000256" key="3">
    <source>
        <dbReference type="ARBA" id="ARBA00021907"/>
    </source>
</evidence>
<evidence type="ECO:0000256" key="10">
    <source>
        <dbReference type="PIRNR" id="PIRNR003097"/>
    </source>
</evidence>
<proteinExistence type="inferred from homology"/>
<dbReference type="Proteomes" id="UP000298602">
    <property type="component" value="Chromosome"/>
</dbReference>
<keyword evidence="5 10" id="KW-0132">Cell division</keyword>